<accession>A0A9Q3UXY2</accession>
<dbReference type="Proteomes" id="UP000603715">
    <property type="component" value="Unassembled WGS sequence"/>
</dbReference>
<keyword evidence="5" id="KW-1185">Reference proteome</keyword>
<evidence type="ECO:0000313" key="4">
    <source>
        <dbReference type="EMBL" id="MCC9037037.1"/>
    </source>
</evidence>
<reference evidence="3" key="1">
    <citation type="submission" date="2021-11" db="EMBL/GenBank/DDBJ databases">
        <title>Description of novel Chryseobacterium species.</title>
        <authorList>
            <person name="Saticioglu I.B."/>
            <person name="Ay H."/>
            <person name="Altun S."/>
            <person name="Duman M."/>
        </authorList>
    </citation>
    <scope>NUCLEOTIDE SEQUENCE</scope>
    <source>
        <strain evidence="3">C-39</strain>
    </source>
</reference>
<dbReference type="RefSeq" id="WP_191180001.1">
    <property type="nucleotide sequence ID" value="NZ_JACXXP010000016.1"/>
</dbReference>
<feature type="transmembrane region" description="Helical" evidence="1">
    <location>
        <begin position="15"/>
        <end position="37"/>
    </location>
</feature>
<dbReference type="AlphaFoldDB" id="A0A9Q3UXY2"/>
<evidence type="ECO:0000313" key="2">
    <source>
        <dbReference type="EMBL" id="MBD3905509.1"/>
    </source>
</evidence>
<keyword evidence="1" id="KW-1133">Transmembrane helix</keyword>
<evidence type="ECO:0000256" key="1">
    <source>
        <dbReference type="SAM" id="Phobius"/>
    </source>
</evidence>
<dbReference type="EMBL" id="JAJJML010000002">
    <property type="protein sequence ID" value="MCC9037037.1"/>
    <property type="molecule type" value="Genomic_DNA"/>
</dbReference>
<proteinExistence type="predicted"/>
<reference evidence="5" key="2">
    <citation type="submission" date="2023-07" db="EMBL/GenBank/DDBJ databases">
        <title>Description of novel Chryseobacterium sp. strain C-2.</title>
        <authorList>
            <person name="Saticioglu I.B."/>
        </authorList>
    </citation>
    <scope>NUCLEOTIDE SEQUENCE [LARGE SCALE GENOMIC DNA]</scope>
    <source>
        <strain evidence="5">C-2</strain>
    </source>
</reference>
<dbReference type="Proteomes" id="UP001107960">
    <property type="component" value="Unassembled WGS sequence"/>
</dbReference>
<evidence type="ECO:0000313" key="5">
    <source>
        <dbReference type="Proteomes" id="UP000603715"/>
    </source>
</evidence>
<evidence type="ECO:0000313" key="3">
    <source>
        <dbReference type="EMBL" id="MCC9035015.1"/>
    </source>
</evidence>
<reference evidence="2" key="3">
    <citation type="submission" date="2024-05" db="EMBL/GenBank/DDBJ databases">
        <title>Description of novel Chryseobacterium sp. strain C-2.</title>
        <authorList>
            <person name="Saticioglu I.B."/>
        </authorList>
    </citation>
    <scope>NUCLEOTIDE SEQUENCE</scope>
    <source>
        <strain evidence="2">C-2</strain>
    </source>
</reference>
<organism evidence="3 6">
    <name type="scientific">Chryseobacterium muglaense</name>
    <dbReference type="NCBI Taxonomy" id="2893752"/>
    <lineage>
        <taxon>Bacteria</taxon>
        <taxon>Pseudomonadati</taxon>
        <taxon>Bacteroidota</taxon>
        <taxon>Flavobacteriia</taxon>
        <taxon>Flavobacteriales</taxon>
        <taxon>Weeksellaceae</taxon>
        <taxon>Chryseobacterium group</taxon>
        <taxon>Chryseobacterium</taxon>
    </lineage>
</organism>
<sequence>MVLSNKKNVTRKMNFLFILIFIIFCITVVGIIIKSLIKYSYRLPLFILMIILTVIIFKWIKSLRVFEFENIGSTFTIKYYHPLKRGSIFPYLEFPIENVTHFQMQERKIKCNILKINILLKEKNKILRFKLKVSNLSKNSYKKMEESFTNIPAYPV</sequence>
<dbReference type="EMBL" id="JAJJML010000001">
    <property type="protein sequence ID" value="MCC9035015.1"/>
    <property type="molecule type" value="Genomic_DNA"/>
</dbReference>
<gene>
    <name evidence="2" type="ORF">IEW27_13035</name>
    <name evidence="3" type="ORF">LNP80_12240</name>
    <name evidence="4" type="ORF">LNP80_22765</name>
</gene>
<keyword evidence="1" id="KW-0812">Transmembrane</keyword>
<dbReference type="EMBL" id="JACXXP010000016">
    <property type="protein sequence ID" value="MBD3905509.1"/>
    <property type="molecule type" value="Genomic_DNA"/>
</dbReference>
<protein>
    <submittedName>
        <fullName evidence="3">Uncharacterized protein</fullName>
    </submittedName>
</protein>
<evidence type="ECO:0000313" key="6">
    <source>
        <dbReference type="Proteomes" id="UP001107960"/>
    </source>
</evidence>
<name>A0A9Q3UXY2_9FLAO</name>
<comment type="caution">
    <text evidence="3">The sequence shown here is derived from an EMBL/GenBank/DDBJ whole genome shotgun (WGS) entry which is preliminary data.</text>
</comment>
<feature type="transmembrane region" description="Helical" evidence="1">
    <location>
        <begin position="43"/>
        <end position="60"/>
    </location>
</feature>
<keyword evidence="1" id="KW-0472">Membrane</keyword>